<accession>A0ABS4TA66</accession>
<keyword evidence="2" id="KW-1185">Reference proteome</keyword>
<evidence type="ECO:0000313" key="1">
    <source>
        <dbReference type="EMBL" id="MBP2321214.1"/>
    </source>
</evidence>
<comment type="caution">
    <text evidence="1">The sequence shown here is derived from an EMBL/GenBank/DDBJ whole genome shotgun (WGS) entry which is preliminary data.</text>
</comment>
<protein>
    <recommendedName>
        <fullName evidence="3">KTSC domain-containing protein</fullName>
    </recommendedName>
</protein>
<evidence type="ECO:0000313" key="2">
    <source>
        <dbReference type="Proteomes" id="UP001519332"/>
    </source>
</evidence>
<dbReference type="RefSeq" id="WP_209635941.1">
    <property type="nucleotide sequence ID" value="NZ_JAGINW010000001.1"/>
</dbReference>
<dbReference type="Proteomes" id="UP001519332">
    <property type="component" value="Unassembled WGS sequence"/>
</dbReference>
<name>A0ABS4TA66_9PSEU</name>
<proteinExistence type="predicted"/>
<organism evidence="1 2">
    <name type="scientific">Kibdelosporangium banguiense</name>
    <dbReference type="NCBI Taxonomy" id="1365924"/>
    <lineage>
        <taxon>Bacteria</taxon>
        <taxon>Bacillati</taxon>
        <taxon>Actinomycetota</taxon>
        <taxon>Actinomycetes</taxon>
        <taxon>Pseudonocardiales</taxon>
        <taxon>Pseudonocardiaceae</taxon>
        <taxon>Kibdelosporangium</taxon>
    </lineage>
</organism>
<dbReference type="EMBL" id="JAGINW010000001">
    <property type="protein sequence ID" value="MBP2321214.1"/>
    <property type="molecule type" value="Genomic_DNA"/>
</dbReference>
<gene>
    <name evidence="1" type="ORF">JOF56_001599</name>
</gene>
<reference evidence="1 2" key="1">
    <citation type="submission" date="2021-03" db="EMBL/GenBank/DDBJ databases">
        <title>Sequencing the genomes of 1000 actinobacteria strains.</title>
        <authorList>
            <person name="Klenk H.-P."/>
        </authorList>
    </citation>
    <scope>NUCLEOTIDE SEQUENCE [LARGE SCALE GENOMIC DNA]</scope>
    <source>
        <strain evidence="1 2">DSM 46670</strain>
    </source>
</reference>
<evidence type="ECO:0008006" key="3">
    <source>
        <dbReference type="Google" id="ProtNLM"/>
    </source>
</evidence>
<sequence>MNEVRVGVSMIVDRDIEVRCAIDGVNEDATFTFVDTKGFESYLMLDYESLQRFHELAGAAIEALAVDRPEP</sequence>